<gene>
    <name evidence="2" type="ORF">SAMN04488052_101409</name>
</gene>
<accession>A0A1H8Q971</accession>
<name>A0A1H8Q971_9GAMM</name>
<dbReference type="RefSeq" id="WP_091639486.1">
    <property type="nucleotide sequence ID" value="NZ_FOEG01000001.1"/>
</dbReference>
<protein>
    <submittedName>
        <fullName evidence="2">Uncharacterized protein</fullName>
    </submittedName>
</protein>
<keyword evidence="1" id="KW-0732">Signal</keyword>
<keyword evidence="3" id="KW-1185">Reference proteome</keyword>
<evidence type="ECO:0000313" key="2">
    <source>
        <dbReference type="EMBL" id="SEO50313.1"/>
    </source>
</evidence>
<dbReference type="PROSITE" id="PS51257">
    <property type="entry name" value="PROKAR_LIPOPROTEIN"/>
    <property type="match status" value="1"/>
</dbReference>
<dbReference type="AlphaFoldDB" id="A0A1H8Q971"/>
<feature type="chain" id="PRO_5011576906" evidence="1">
    <location>
        <begin position="20"/>
        <end position="337"/>
    </location>
</feature>
<feature type="signal peptide" evidence="1">
    <location>
        <begin position="1"/>
        <end position="19"/>
    </location>
</feature>
<sequence length="337" mass="36538">MPSFCLRPVLVTGAAVAIAACSSSPGPDSVVERRDLDVSVASDSVQSTSLSAEAVYWGDGRVTLAVDDPWDADHRFSHPMLAHMAEACGNEQPAGHWTVSRAELRNGDGAATATLVNRDAVTPWYDLDGEALPDSTSGDETVHVTLHFNDDRVPVTGEREWRVRAGGHPVQISNDLEARVAGISGVTGRAMVDGELMETRYLEVELRNTGNSRYTLDTDRSGGGINDELISMDNGQQRHVAAGSRSVVEVPINLPDRAERRLNGPASLQRVSVDAMHAFQWNGPDAPLGQHHENAAEHFQGSAYLVLRDHAGRERTGFADATILMDRRDTVDDVRCR</sequence>
<evidence type="ECO:0000313" key="3">
    <source>
        <dbReference type="Proteomes" id="UP000199657"/>
    </source>
</evidence>
<dbReference type="EMBL" id="FOEG01000001">
    <property type="protein sequence ID" value="SEO50313.1"/>
    <property type="molecule type" value="Genomic_DNA"/>
</dbReference>
<dbReference type="STRING" id="406100.SAMN04488052_101409"/>
<reference evidence="2 3" key="1">
    <citation type="submission" date="2016-10" db="EMBL/GenBank/DDBJ databases">
        <authorList>
            <person name="de Groot N.N."/>
        </authorList>
    </citation>
    <scope>NUCLEOTIDE SEQUENCE [LARGE SCALE GENOMIC DNA]</scope>
    <source>
        <strain evidence="2 3">CGMCC 1.6291</strain>
    </source>
</reference>
<evidence type="ECO:0000256" key="1">
    <source>
        <dbReference type="SAM" id="SignalP"/>
    </source>
</evidence>
<dbReference type="Proteomes" id="UP000199657">
    <property type="component" value="Unassembled WGS sequence"/>
</dbReference>
<organism evidence="2 3">
    <name type="scientific">Aquisalimonas asiatica</name>
    <dbReference type="NCBI Taxonomy" id="406100"/>
    <lineage>
        <taxon>Bacteria</taxon>
        <taxon>Pseudomonadati</taxon>
        <taxon>Pseudomonadota</taxon>
        <taxon>Gammaproteobacteria</taxon>
        <taxon>Chromatiales</taxon>
        <taxon>Ectothiorhodospiraceae</taxon>
        <taxon>Aquisalimonas</taxon>
    </lineage>
</organism>
<proteinExistence type="predicted"/>